<name>A0A9Q1GNR8_9CARY</name>
<evidence type="ECO:0000313" key="2">
    <source>
        <dbReference type="Proteomes" id="UP001153076"/>
    </source>
</evidence>
<dbReference type="EMBL" id="JAKOGI010002180">
    <property type="protein sequence ID" value="KAJ8422682.1"/>
    <property type="molecule type" value="Genomic_DNA"/>
</dbReference>
<reference evidence="1" key="1">
    <citation type="submission" date="2022-04" db="EMBL/GenBank/DDBJ databases">
        <title>Carnegiea gigantea Genome sequencing and assembly v2.</title>
        <authorList>
            <person name="Copetti D."/>
            <person name="Sanderson M.J."/>
            <person name="Burquez A."/>
            <person name="Wojciechowski M.F."/>
        </authorList>
    </citation>
    <scope>NUCLEOTIDE SEQUENCE</scope>
    <source>
        <strain evidence="1">SGP5-SGP5p</strain>
        <tissue evidence="1">Aerial part</tissue>
    </source>
</reference>
<evidence type="ECO:0000313" key="1">
    <source>
        <dbReference type="EMBL" id="KAJ8422682.1"/>
    </source>
</evidence>
<proteinExistence type="predicted"/>
<protein>
    <submittedName>
        <fullName evidence="1">Uncharacterized protein</fullName>
    </submittedName>
</protein>
<gene>
    <name evidence="1" type="ORF">Cgig2_000900</name>
</gene>
<keyword evidence="2" id="KW-1185">Reference proteome</keyword>
<sequence length="185" mass="20254">MVTFIGKTTSDQCYLHIQLSENDVDEEETKLPICNSITSLYKSDCVRGPSSLPSSPNENLKIGQTFLLSSHLKQKRIPPLSNYYCPSTNHGLGEVTNYYSGCIGLGTFSVASYMTLGVGYCLPTTIFVSIYKGLNEIFHSSHPGRGGGHFSAHFLDAWLTKNFDTYKLDGEASSSPCMVKFNGLG</sequence>
<comment type="caution">
    <text evidence="1">The sequence shown here is derived from an EMBL/GenBank/DDBJ whole genome shotgun (WGS) entry which is preliminary data.</text>
</comment>
<dbReference type="Proteomes" id="UP001153076">
    <property type="component" value="Unassembled WGS sequence"/>
</dbReference>
<accession>A0A9Q1GNR8</accession>
<organism evidence="1 2">
    <name type="scientific">Carnegiea gigantea</name>
    <dbReference type="NCBI Taxonomy" id="171969"/>
    <lineage>
        <taxon>Eukaryota</taxon>
        <taxon>Viridiplantae</taxon>
        <taxon>Streptophyta</taxon>
        <taxon>Embryophyta</taxon>
        <taxon>Tracheophyta</taxon>
        <taxon>Spermatophyta</taxon>
        <taxon>Magnoliopsida</taxon>
        <taxon>eudicotyledons</taxon>
        <taxon>Gunneridae</taxon>
        <taxon>Pentapetalae</taxon>
        <taxon>Caryophyllales</taxon>
        <taxon>Cactineae</taxon>
        <taxon>Cactaceae</taxon>
        <taxon>Cactoideae</taxon>
        <taxon>Echinocereeae</taxon>
        <taxon>Carnegiea</taxon>
    </lineage>
</organism>
<dbReference type="AlphaFoldDB" id="A0A9Q1GNR8"/>
<dbReference type="OrthoDB" id="913267at2759"/>